<organism evidence="10 11">
    <name type="scientific">Desulfofustis limnaeus</name>
    <dbReference type="NCBI Taxonomy" id="2740163"/>
    <lineage>
        <taxon>Bacteria</taxon>
        <taxon>Pseudomonadati</taxon>
        <taxon>Thermodesulfobacteriota</taxon>
        <taxon>Desulfobulbia</taxon>
        <taxon>Desulfobulbales</taxon>
        <taxon>Desulfocapsaceae</taxon>
        <taxon>Desulfofustis</taxon>
    </lineage>
</organism>
<evidence type="ECO:0000259" key="9">
    <source>
        <dbReference type="Pfam" id="PF13567"/>
    </source>
</evidence>
<keyword evidence="3 6" id="KW-0812">Transmembrane</keyword>
<feature type="transmembrane region" description="Helical" evidence="6">
    <location>
        <begin position="449"/>
        <end position="473"/>
    </location>
</feature>
<feature type="transmembrane region" description="Helical" evidence="6">
    <location>
        <begin position="267"/>
        <end position="293"/>
    </location>
</feature>
<reference evidence="10 11" key="1">
    <citation type="submission" date="2022-01" db="EMBL/GenBank/DDBJ databases">
        <title>Desulfofustis limnae sp. nov., a novel mesophilic sulfate-reducing bacterium isolated from marsh soil.</title>
        <authorList>
            <person name="Watanabe M."/>
            <person name="Takahashi A."/>
            <person name="Kojima H."/>
            <person name="Fukui M."/>
        </authorList>
    </citation>
    <scope>NUCLEOTIDE SEQUENCE [LARGE SCALE GENOMIC DNA]</scope>
    <source>
        <strain evidence="10 11">PPLL</strain>
    </source>
</reference>
<dbReference type="PANTHER" id="PTHR30619:SF1">
    <property type="entry name" value="RECOMBINATION PROTEIN 2"/>
    <property type="match status" value="1"/>
</dbReference>
<dbReference type="InterPro" id="IPR004477">
    <property type="entry name" value="ComEC_N"/>
</dbReference>
<feature type="domain" description="ComEC/Rec2-related protein" evidence="8">
    <location>
        <begin position="246"/>
        <end position="527"/>
    </location>
</feature>
<comment type="subcellular location">
    <subcellularLocation>
        <location evidence="1">Cell membrane</location>
        <topology evidence="1">Multi-pass membrane protein</topology>
    </subcellularLocation>
</comment>
<dbReference type="Pfam" id="PF03772">
    <property type="entry name" value="Competence"/>
    <property type="match status" value="1"/>
</dbReference>
<dbReference type="InterPro" id="IPR001279">
    <property type="entry name" value="Metallo-B-lactamas"/>
</dbReference>
<dbReference type="NCBIfam" id="TIGR00360">
    <property type="entry name" value="ComEC_N-term"/>
    <property type="match status" value="1"/>
</dbReference>
<feature type="transmembrane region" description="Helical" evidence="6">
    <location>
        <begin position="32"/>
        <end position="54"/>
    </location>
</feature>
<name>A0ABM7W938_9BACT</name>
<dbReference type="InterPro" id="IPR035681">
    <property type="entry name" value="ComA-like_MBL"/>
</dbReference>
<feature type="transmembrane region" description="Helical" evidence="6">
    <location>
        <begin position="513"/>
        <end position="530"/>
    </location>
</feature>
<dbReference type="RefSeq" id="WP_284154478.1">
    <property type="nucleotide sequence ID" value="NZ_AP025516.1"/>
</dbReference>
<dbReference type="Pfam" id="PF00753">
    <property type="entry name" value="Lactamase_B"/>
    <property type="match status" value="1"/>
</dbReference>
<feature type="domain" description="Metallo-beta-lactamase" evidence="7">
    <location>
        <begin position="571"/>
        <end position="783"/>
    </location>
</feature>
<keyword evidence="11" id="KW-1185">Reference proteome</keyword>
<proteinExistence type="predicted"/>
<evidence type="ECO:0000313" key="10">
    <source>
        <dbReference type="EMBL" id="BDD87452.1"/>
    </source>
</evidence>
<gene>
    <name evidence="10" type="ORF">DPPLL_18170</name>
</gene>
<dbReference type="InterPro" id="IPR025405">
    <property type="entry name" value="DUF4131"/>
</dbReference>
<keyword evidence="4 6" id="KW-1133">Transmembrane helix</keyword>
<feature type="transmembrane region" description="Helical" evidence="6">
    <location>
        <begin position="485"/>
        <end position="507"/>
    </location>
</feature>
<dbReference type="NCBIfam" id="TIGR00361">
    <property type="entry name" value="ComEC_Rec2"/>
    <property type="match status" value="1"/>
</dbReference>
<evidence type="ECO:0000259" key="8">
    <source>
        <dbReference type="Pfam" id="PF03772"/>
    </source>
</evidence>
<dbReference type="EMBL" id="AP025516">
    <property type="protein sequence ID" value="BDD87452.1"/>
    <property type="molecule type" value="Genomic_DNA"/>
</dbReference>
<dbReference type="InterPro" id="IPR036866">
    <property type="entry name" value="RibonucZ/Hydroxyglut_hydro"/>
</dbReference>
<dbReference type="Gene3D" id="3.60.15.10">
    <property type="entry name" value="Ribonuclease Z/Hydroxyacylglutathione hydrolase-like"/>
    <property type="match status" value="1"/>
</dbReference>
<evidence type="ECO:0000256" key="1">
    <source>
        <dbReference type="ARBA" id="ARBA00004651"/>
    </source>
</evidence>
<keyword evidence="2" id="KW-1003">Cell membrane</keyword>
<dbReference type="Proteomes" id="UP000830055">
    <property type="component" value="Chromosome"/>
</dbReference>
<dbReference type="InterPro" id="IPR052159">
    <property type="entry name" value="Competence_DNA_uptake"/>
</dbReference>
<feature type="transmembrane region" description="Helical" evidence="6">
    <location>
        <begin position="305"/>
        <end position="323"/>
    </location>
</feature>
<dbReference type="InterPro" id="IPR004797">
    <property type="entry name" value="Competence_ComEC/Rec2"/>
</dbReference>
<dbReference type="SUPFAM" id="SSF56281">
    <property type="entry name" value="Metallo-hydrolase/oxidoreductase"/>
    <property type="match status" value="1"/>
</dbReference>
<feature type="transmembrane region" description="Helical" evidence="6">
    <location>
        <begin position="353"/>
        <end position="372"/>
    </location>
</feature>
<feature type="transmembrane region" description="Helical" evidence="6">
    <location>
        <begin position="7"/>
        <end position="26"/>
    </location>
</feature>
<evidence type="ECO:0000256" key="3">
    <source>
        <dbReference type="ARBA" id="ARBA00022692"/>
    </source>
</evidence>
<evidence type="ECO:0000256" key="2">
    <source>
        <dbReference type="ARBA" id="ARBA00022475"/>
    </source>
</evidence>
<feature type="domain" description="DUF4131" evidence="9">
    <location>
        <begin position="38"/>
        <end position="199"/>
    </location>
</feature>
<evidence type="ECO:0000256" key="5">
    <source>
        <dbReference type="ARBA" id="ARBA00023136"/>
    </source>
</evidence>
<evidence type="ECO:0000259" key="7">
    <source>
        <dbReference type="Pfam" id="PF00753"/>
    </source>
</evidence>
<feature type="transmembrane region" description="Helical" evidence="6">
    <location>
        <begin position="414"/>
        <end position="437"/>
    </location>
</feature>
<protein>
    <submittedName>
        <fullName evidence="10">DNA internalization-related competence protein ComEC/Rec2</fullName>
    </submittedName>
</protein>
<evidence type="ECO:0000256" key="4">
    <source>
        <dbReference type="ARBA" id="ARBA00022989"/>
    </source>
</evidence>
<evidence type="ECO:0000256" key="6">
    <source>
        <dbReference type="SAM" id="Phobius"/>
    </source>
</evidence>
<dbReference type="PANTHER" id="PTHR30619">
    <property type="entry name" value="DNA INTERNALIZATION/COMPETENCE PROTEIN COMEC/REC2"/>
    <property type="match status" value="1"/>
</dbReference>
<sequence>MRVLADCLRTNLLICFTTAFAGGIFLHESGAIANTIPVLPVVFLLILALATACWWKKSNPAAMVALLGCALVLGCLRTQQQWIWLEHRNAGLPEATTAGTEVLLSGHLAELVRSDGVTSRATIDVDHIGRADGACLAAAHGQILLSVKGAWPTALQPGDALVARTQLRIPLAPNTPGTFDYQDYLARRGIAIVGTVDSPLFLQPLTNSVVQPHRPLHYRIERTRHAIGSRLDASLDPLPAALYRALLIGDRSAIPEPVLESFRGAGVMHILAISGLHVGLLGFFLYSVIYWLLRRSTGLMLRFEVKKAAMVLCIPLLFLYTLLAGSQPPVVRSFIMAVFVIAALASERIKSPFTAVAGAALTILLIDPFALISPSFQLSFAAVGSIILITPRFLQIPPQARSPQARQPLPWRRWLFGLIVVSVAASLGTAPLLLYHFNRVSTVTVAANLAVEPLICLWAMVFGFLALPILPLLPELAAILLEIGAWALSATVAASSFFSSLPLSTIWLPSPPIGAVLLYLAALAMVAAPGPKPAQRWAATCVIGLCLAVMVEPLSGLSASFRKQDLVSVIDVGHGSAVLAELRGGRNILFDGGCRSSPGFDCGASIVAPYLWRRGVARLDDIVISHADADHYNGIPALLLRFGADRLWLPYLDESKSGFARLCRMAEEMGVELRFPNGGPFLQEAGYRLSALGAADGPPEKRRWHTAPEATEDDNSLVVLLETSGFSMILPGDIGTSRERHLVQTTRFLGANILLAAHHGSSTSNSPEFLTRVNPDHLIVSTGDRQGALFPSAALREFVDRHQIRLLTTEAHGTIRIVGTSTGYRIDSYRAGSWSPKSPFTAKRPSDLGEIGRWLSQELEKF</sequence>
<evidence type="ECO:0000313" key="11">
    <source>
        <dbReference type="Proteomes" id="UP000830055"/>
    </source>
</evidence>
<keyword evidence="5 6" id="KW-0472">Membrane</keyword>
<accession>A0ABM7W938</accession>
<dbReference type="CDD" id="cd07731">
    <property type="entry name" value="ComA-like_MBL-fold"/>
    <property type="match status" value="1"/>
</dbReference>
<dbReference type="Pfam" id="PF13567">
    <property type="entry name" value="DUF4131"/>
    <property type="match status" value="1"/>
</dbReference>